<evidence type="ECO:0000313" key="1">
    <source>
        <dbReference type="EMBL" id="CAK5079680.1"/>
    </source>
</evidence>
<organism evidence="1 2">
    <name type="scientific">Meloidogyne enterolobii</name>
    <name type="common">Root-knot nematode worm</name>
    <name type="synonym">Meloidogyne mayaguensis</name>
    <dbReference type="NCBI Taxonomy" id="390850"/>
    <lineage>
        <taxon>Eukaryota</taxon>
        <taxon>Metazoa</taxon>
        <taxon>Ecdysozoa</taxon>
        <taxon>Nematoda</taxon>
        <taxon>Chromadorea</taxon>
        <taxon>Rhabditida</taxon>
        <taxon>Tylenchina</taxon>
        <taxon>Tylenchomorpha</taxon>
        <taxon>Tylenchoidea</taxon>
        <taxon>Meloidogynidae</taxon>
        <taxon>Meloidogyninae</taxon>
        <taxon>Meloidogyne</taxon>
    </lineage>
</organism>
<accession>A0ACB0ZKT6</accession>
<gene>
    <name evidence="1" type="ORF">MENTE1834_LOCUS26808</name>
</gene>
<sequence length="82" mass="9769">MLNKLFLNWWKYEHLLPIVNYSFEFCANFIVFAISKETLGPVMALIIGEWLCHRVDQFLRYLSFCTHLSLPFCGQVKFKSNF</sequence>
<proteinExistence type="predicted"/>
<dbReference type="Proteomes" id="UP001497535">
    <property type="component" value="Unassembled WGS sequence"/>
</dbReference>
<evidence type="ECO:0000313" key="2">
    <source>
        <dbReference type="Proteomes" id="UP001497535"/>
    </source>
</evidence>
<protein>
    <submittedName>
        <fullName evidence="1">Uncharacterized protein</fullName>
    </submittedName>
</protein>
<name>A0ACB0ZKT6_MELEN</name>
<dbReference type="EMBL" id="CAVMJV010000039">
    <property type="protein sequence ID" value="CAK5079680.1"/>
    <property type="molecule type" value="Genomic_DNA"/>
</dbReference>
<comment type="caution">
    <text evidence="1">The sequence shown here is derived from an EMBL/GenBank/DDBJ whole genome shotgun (WGS) entry which is preliminary data.</text>
</comment>
<keyword evidence="2" id="KW-1185">Reference proteome</keyword>
<reference evidence="1" key="1">
    <citation type="submission" date="2023-11" db="EMBL/GenBank/DDBJ databases">
        <authorList>
            <person name="Poullet M."/>
        </authorList>
    </citation>
    <scope>NUCLEOTIDE SEQUENCE</scope>
    <source>
        <strain evidence="1">E1834</strain>
    </source>
</reference>